<gene>
    <name evidence="1" type="ORF">WJX73_002566</name>
</gene>
<dbReference type="EMBL" id="JALJOQ010000228">
    <property type="protein sequence ID" value="KAK9788314.1"/>
    <property type="molecule type" value="Genomic_DNA"/>
</dbReference>
<evidence type="ECO:0000313" key="1">
    <source>
        <dbReference type="EMBL" id="KAK9788314.1"/>
    </source>
</evidence>
<dbReference type="AlphaFoldDB" id="A0AAW1NPT3"/>
<accession>A0AAW1NPT3</accession>
<proteinExistence type="predicted"/>
<reference evidence="1 2" key="1">
    <citation type="journal article" date="2024" name="Nat. Commun.">
        <title>Phylogenomics reveals the evolutionary origins of lichenization in chlorophyte algae.</title>
        <authorList>
            <person name="Puginier C."/>
            <person name="Libourel C."/>
            <person name="Otte J."/>
            <person name="Skaloud P."/>
            <person name="Haon M."/>
            <person name="Grisel S."/>
            <person name="Petersen M."/>
            <person name="Berrin J.G."/>
            <person name="Delaux P.M."/>
            <person name="Dal Grande F."/>
            <person name="Keller J."/>
        </authorList>
    </citation>
    <scope>NUCLEOTIDE SEQUENCE [LARGE SCALE GENOMIC DNA]</scope>
    <source>
        <strain evidence="1 2">SAG 2036</strain>
    </source>
</reference>
<dbReference type="Proteomes" id="UP001465755">
    <property type="component" value="Unassembled WGS sequence"/>
</dbReference>
<evidence type="ECO:0000313" key="2">
    <source>
        <dbReference type="Proteomes" id="UP001465755"/>
    </source>
</evidence>
<name>A0AAW1NPT3_9CHLO</name>
<organism evidence="1 2">
    <name type="scientific">Symbiochloris irregularis</name>
    <dbReference type="NCBI Taxonomy" id="706552"/>
    <lineage>
        <taxon>Eukaryota</taxon>
        <taxon>Viridiplantae</taxon>
        <taxon>Chlorophyta</taxon>
        <taxon>core chlorophytes</taxon>
        <taxon>Trebouxiophyceae</taxon>
        <taxon>Trebouxiales</taxon>
        <taxon>Trebouxiaceae</taxon>
        <taxon>Symbiochloris</taxon>
    </lineage>
</organism>
<sequence>MLFLVGSGTTVRCPDQGAFQRLSISPNGRYAVVTSVVRGPSASAAVFDAVTGSEYFRIGRDGEKGSGARWFCAHGLRTPAFCDREKM</sequence>
<comment type="caution">
    <text evidence="1">The sequence shown here is derived from an EMBL/GenBank/DDBJ whole genome shotgun (WGS) entry which is preliminary data.</text>
</comment>
<protein>
    <submittedName>
        <fullName evidence="1">Uncharacterized protein</fullName>
    </submittedName>
</protein>
<keyword evidence="2" id="KW-1185">Reference proteome</keyword>